<feature type="transmembrane region" description="Helical" evidence="1">
    <location>
        <begin position="7"/>
        <end position="29"/>
    </location>
</feature>
<keyword evidence="1" id="KW-0472">Membrane</keyword>
<sequence>MNINISSMIMIGLMIVSWVVGFYFLQGYYDTTLIIPSLNDYIWTTPFKGILGLTSIFTAVTLLLFFLQIKFKQFFHQKKYFYFTHISNHLLWIAVVSVQVKVILFNLGICH</sequence>
<proteinExistence type="predicted"/>
<reference evidence="2" key="1">
    <citation type="submission" date="2022-06" db="EMBL/GenBank/DDBJ databases">
        <title>Aquibacillus sp. a new bacterium isolated from soil saline samples.</title>
        <authorList>
            <person name="Galisteo C."/>
            <person name="De La Haba R."/>
            <person name="Sanchez-Porro C."/>
            <person name="Ventosa A."/>
        </authorList>
    </citation>
    <scope>NUCLEOTIDE SEQUENCE</scope>
    <source>
        <strain evidence="2">JCM 12387</strain>
    </source>
</reference>
<gene>
    <name evidence="2" type="ORF">NC661_06335</name>
</gene>
<comment type="caution">
    <text evidence="2">The sequence shown here is derived from an EMBL/GenBank/DDBJ whole genome shotgun (WGS) entry which is preliminary data.</text>
</comment>
<keyword evidence="3" id="KW-1185">Reference proteome</keyword>
<feature type="transmembrane region" description="Helical" evidence="1">
    <location>
        <begin position="90"/>
        <end position="109"/>
    </location>
</feature>
<dbReference type="Proteomes" id="UP001145072">
    <property type="component" value="Unassembled WGS sequence"/>
</dbReference>
<name>A0A9X3WMH3_9BACI</name>
<dbReference type="EMBL" id="JAMQJZ010000004">
    <property type="protein sequence ID" value="MDC3419986.1"/>
    <property type="molecule type" value="Genomic_DNA"/>
</dbReference>
<keyword evidence="1" id="KW-1133">Transmembrane helix</keyword>
<feature type="transmembrane region" description="Helical" evidence="1">
    <location>
        <begin position="49"/>
        <end position="69"/>
    </location>
</feature>
<keyword evidence="1" id="KW-0812">Transmembrane</keyword>
<evidence type="ECO:0000313" key="3">
    <source>
        <dbReference type="Proteomes" id="UP001145072"/>
    </source>
</evidence>
<organism evidence="2 3">
    <name type="scientific">Aquibacillus koreensis</name>
    <dbReference type="NCBI Taxonomy" id="279446"/>
    <lineage>
        <taxon>Bacteria</taxon>
        <taxon>Bacillati</taxon>
        <taxon>Bacillota</taxon>
        <taxon>Bacilli</taxon>
        <taxon>Bacillales</taxon>
        <taxon>Bacillaceae</taxon>
        <taxon>Aquibacillus</taxon>
    </lineage>
</organism>
<dbReference type="AlphaFoldDB" id="A0A9X3WMH3"/>
<evidence type="ECO:0000256" key="1">
    <source>
        <dbReference type="SAM" id="Phobius"/>
    </source>
</evidence>
<dbReference type="RefSeq" id="WP_259868642.1">
    <property type="nucleotide sequence ID" value="NZ_JAMQJZ010000004.1"/>
</dbReference>
<accession>A0A9X3WMH3</accession>
<protein>
    <submittedName>
        <fullName evidence="2">Uncharacterized protein</fullName>
    </submittedName>
</protein>
<evidence type="ECO:0000313" key="2">
    <source>
        <dbReference type="EMBL" id="MDC3419986.1"/>
    </source>
</evidence>